<evidence type="ECO:0000313" key="1">
    <source>
        <dbReference type="EMBL" id="KXA33239.1"/>
    </source>
</evidence>
<dbReference type="STRING" id="28128.HMPREF3226_02535"/>
<protein>
    <submittedName>
        <fullName evidence="1">Uncharacterized protein</fullName>
    </submittedName>
</protein>
<comment type="caution">
    <text evidence="1">The sequence shown here is derived from an EMBL/GenBank/DDBJ whole genome shotgun (WGS) entry which is preliminary data.</text>
</comment>
<dbReference type="EMBL" id="LRQG01000227">
    <property type="protein sequence ID" value="KXA33239.1"/>
    <property type="molecule type" value="Genomic_DNA"/>
</dbReference>
<dbReference type="Proteomes" id="UP000070533">
    <property type="component" value="Unassembled WGS sequence"/>
</dbReference>
<gene>
    <name evidence="1" type="ORF">HMPREF3226_02535</name>
</gene>
<organism evidence="1 2">
    <name type="scientific">Prevotella corporis</name>
    <dbReference type="NCBI Taxonomy" id="28128"/>
    <lineage>
        <taxon>Bacteria</taxon>
        <taxon>Pseudomonadati</taxon>
        <taxon>Bacteroidota</taxon>
        <taxon>Bacteroidia</taxon>
        <taxon>Bacteroidales</taxon>
        <taxon>Prevotellaceae</taxon>
        <taxon>Prevotella</taxon>
    </lineage>
</organism>
<dbReference type="PATRIC" id="fig|28128.5.peg.2603"/>
<accession>A0A133PVA2</accession>
<keyword evidence="2" id="KW-1185">Reference proteome</keyword>
<name>A0A133PVA2_9BACT</name>
<sequence>MANIRQGDLFLATNHPLPTKKFTYFGYCGTKKKSLSLQKINITRLKEQLLGNGKTKS</sequence>
<reference evidence="2" key="1">
    <citation type="submission" date="2016-01" db="EMBL/GenBank/DDBJ databases">
        <authorList>
            <person name="Mitreva M."/>
            <person name="Pepin K.H."/>
            <person name="Mihindukulasuriya K.A."/>
            <person name="Fulton R."/>
            <person name="Fronick C."/>
            <person name="O'Laughlin M."/>
            <person name="Miner T."/>
            <person name="Herter B."/>
            <person name="Rosa B.A."/>
            <person name="Cordes M."/>
            <person name="Tomlinson C."/>
            <person name="Wollam A."/>
            <person name="Palsikar V.B."/>
            <person name="Mardis E.R."/>
            <person name="Wilson R.K."/>
        </authorList>
    </citation>
    <scope>NUCLEOTIDE SEQUENCE [LARGE SCALE GENOMIC DNA]</scope>
    <source>
        <strain evidence="2">MJR7716</strain>
    </source>
</reference>
<proteinExistence type="predicted"/>
<dbReference type="AlphaFoldDB" id="A0A133PVA2"/>
<evidence type="ECO:0000313" key="2">
    <source>
        <dbReference type="Proteomes" id="UP000070533"/>
    </source>
</evidence>